<evidence type="ECO:0000313" key="3">
    <source>
        <dbReference type="Proteomes" id="UP001054837"/>
    </source>
</evidence>
<dbReference type="Proteomes" id="UP001054837">
    <property type="component" value="Unassembled WGS sequence"/>
</dbReference>
<accession>A0AAV4U903</accession>
<dbReference type="EMBL" id="BPLQ01010895">
    <property type="protein sequence ID" value="GIY54254.1"/>
    <property type="molecule type" value="Genomic_DNA"/>
</dbReference>
<proteinExistence type="predicted"/>
<dbReference type="GO" id="GO:0003677">
    <property type="term" value="F:DNA binding"/>
    <property type="evidence" value="ECO:0007669"/>
    <property type="project" value="InterPro"/>
</dbReference>
<dbReference type="GO" id="GO:0030527">
    <property type="term" value="F:structural constituent of chromatin"/>
    <property type="evidence" value="ECO:0007669"/>
    <property type="project" value="InterPro"/>
</dbReference>
<dbReference type="SUPFAM" id="SSF47113">
    <property type="entry name" value="Histone-fold"/>
    <property type="match status" value="1"/>
</dbReference>
<dbReference type="AlphaFoldDB" id="A0AAV4U903"/>
<dbReference type="GO" id="GO:0046982">
    <property type="term" value="F:protein heterodimerization activity"/>
    <property type="evidence" value="ECO:0007669"/>
    <property type="project" value="InterPro"/>
</dbReference>
<dbReference type="Gene3D" id="1.10.20.10">
    <property type="entry name" value="Histone, subunit A"/>
    <property type="match status" value="1"/>
</dbReference>
<evidence type="ECO:0000313" key="2">
    <source>
        <dbReference type="EMBL" id="GIY54254.1"/>
    </source>
</evidence>
<sequence>MPVSKKRSPSVKPGSTPKRQKESEMRQTKRFPLQKIHELMQRKFNGTVKPEASVFLTAILEYLSVEILELSANVARGHNSSNGTIKLALEDTLEAIESDPEIRQLLDKVRKN</sequence>
<dbReference type="GO" id="GO:0000786">
    <property type="term" value="C:nucleosome"/>
    <property type="evidence" value="ECO:0007669"/>
    <property type="project" value="InterPro"/>
</dbReference>
<protein>
    <submittedName>
        <fullName evidence="2">Histone H2A</fullName>
    </submittedName>
</protein>
<reference evidence="2 3" key="1">
    <citation type="submission" date="2021-06" db="EMBL/GenBank/DDBJ databases">
        <title>Caerostris darwini draft genome.</title>
        <authorList>
            <person name="Kono N."/>
            <person name="Arakawa K."/>
        </authorList>
    </citation>
    <scope>NUCLEOTIDE SEQUENCE [LARGE SCALE GENOMIC DNA]</scope>
</reference>
<organism evidence="2 3">
    <name type="scientific">Caerostris darwini</name>
    <dbReference type="NCBI Taxonomy" id="1538125"/>
    <lineage>
        <taxon>Eukaryota</taxon>
        <taxon>Metazoa</taxon>
        <taxon>Ecdysozoa</taxon>
        <taxon>Arthropoda</taxon>
        <taxon>Chelicerata</taxon>
        <taxon>Arachnida</taxon>
        <taxon>Araneae</taxon>
        <taxon>Araneomorphae</taxon>
        <taxon>Entelegynae</taxon>
        <taxon>Araneoidea</taxon>
        <taxon>Araneidae</taxon>
        <taxon>Caerostris</taxon>
    </lineage>
</organism>
<feature type="region of interest" description="Disordered" evidence="1">
    <location>
        <begin position="1"/>
        <end position="30"/>
    </location>
</feature>
<keyword evidence="3" id="KW-1185">Reference proteome</keyword>
<dbReference type="InterPro" id="IPR002119">
    <property type="entry name" value="Histone_H2A"/>
</dbReference>
<evidence type="ECO:0000256" key="1">
    <source>
        <dbReference type="SAM" id="MobiDB-lite"/>
    </source>
</evidence>
<name>A0AAV4U903_9ARAC</name>
<dbReference type="SMART" id="SM00414">
    <property type="entry name" value="H2A"/>
    <property type="match status" value="1"/>
</dbReference>
<comment type="caution">
    <text evidence="2">The sequence shown here is derived from an EMBL/GenBank/DDBJ whole genome shotgun (WGS) entry which is preliminary data.</text>
</comment>
<gene>
    <name evidence="2" type="primary">AVEN_97456_1</name>
    <name evidence="2" type="ORF">CDAR_172111</name>
</gene>
<dbReference type="InterPro" id="IPR009072">
    <property type="entry name" value="Histone-fold"/>
</dbReference>